<evidence type="ECO:0000313" key="1">
    <source>
        <dbReference type="EMBL" id="KAK2824928.1"/>
    </source>
</evidence>
<sequence>MILTTLFVNEVNQRVDEYMPDPTSVTLQLRGMPVMNDRMLIVQANGSNCLIINSFKPVSTATCPSVNNLHNVYGFLFLPILAYGHNGDNT</sequence>
<dbReference type="Proteomes" id="UP001187315">
    <property type="component" value="Unassembled WGS sequence"/>
</dbReference>
<proteinExistence type="predicted"/>
<dbReference type="AlphaFoldDB" id="A0AA88SA17"/>
<protein>
    <submittedName>
        <fullName evidence="1">Uncharacterized protein</fullName>
    </submittedName>
</protein>
<keyword evidence="2" id="KW-1185">Reference proteome</keyword>
<name>A0AA88SA17_TACVA</name>
<reference evidence="1" key="1">
    <citation type="submission" date="2023-08" db="EMBL/GenBank/DDBJ databases">
        <title>Pelteobagrus vachellii genome.</title>
        <authorList>
            <person name="Liu H."/>
        </authorList>
    </citation>
    <scope>NUCLEOTIDE SEQUENCE</scope>
    <source>
        <strain evidence="1">PRFRI_2022a</strain>
        <tissue evidence="1">Muscle</tissue>
    </source>
</reference>
<gene>
    <name evidence="1" type="ORF">Q7C36_018855</name>
</gene>
<comment type="caution">
    <text evidence="1">The sequence shown here is derived from an EMBL/GenBank/DDBJ whole genome shotgun (WGS) entry which is preliminary data.</text>
</comment>
<evidence type="ECO:0000313" key="2">
    <source>
        <dbReference type="Proteomes" id="UP001187315"/>
    </source>
</evidence>
<dbReference type="EMBL" id="JAVHJS010000020">
    <property type="protein sequence ID" value="KAK2824928.1"/>
    <property type="molecule type" value="Genomic_DNA"/>
</dbReference>
<accession>A0AA88SA17</accession>
<organism evidence="1 2">
    <name type="scientific">Tachysurus vachellii</name>
    <name type="common">Darkbarbel catfish</name>
    <name type="synonym">Pelteobagrus vachellii</name>
    <dbReference type="NCBI Taxonomy" id="175792"/>
    <lineage>
        <taxon>Eukaryota</taxon>
        <taxon>Metazoa</taxon>
        <taxon>Chordata</taxon>
        <taxon>Craniata</taxon>
        <taxon>Vertebrata</taxon>
        <taxon>Euteleostomi</taxon>
        <taxon>Actinopterygii</taxon>
        <taxon>Neopterygii</taxon>
        <taxon>Teleostei</taxon>
        <taxon>Ostariophysi</taxon>
        <taxon>Siluriformes</taxon>
        <taxon>Bagridae</taxon>
        <taxon>Tachysurus</taxon>
    </lineage>
</organism>